<proteinExistence type="predicted"/>
<accession>A0A0A9C7J2</accession>
<protein>
    <submittedName>
        <fullName evidence="1">Uncharacterized protein</fullName>
    </submittedName>
</protein>
<reference evidence="1" key="2">
    <citation type="journal article" date="2015" name="Data Brief">
        <title>Shoot transcriptome of the giant reed, Arundo donax.</title>
        <authorList>
            <person name="Barrero R.A."/>
            <person name="Guerrero F.D."/>
            <person name="Moolhuijzen P."/>
            <person name="Goolsby J.A."/>
            <person name="Tidwell J."/>
            <person name="Bellgard S.E."/>
            <person name="Bellgard M.I."/>
        </authorList>
    </citation>
    <scope>NUCLEOTIDE SEQUENCE</scope>
    <source>
        <tissue evidence="1">Shoot tissue taken approximately 20 cm above the soil surface</tissue>
    </source>
</reference>
<sequence>MSVERGQRYRGGYGADWNCGM</sequence>
<reference evidence="1" key="1">
    <citation type="submission" date="2014-09" db="EMBL/GenBank/DDBJ databases">
        <authorList>
            <person name="Magalhaes I.L.F."/>
            <person name="Oliveira U."/>
            <person name="Santos F.R."/>
            <person name="Vidigal T.H.D.A."/>
            <person name="Brescovit A.D."/>
            <person name="Santos A.J."/>
        </authorList>
    </citation>
    <scope>NUCLEOTIDE SEQUENCE</scope>
    <source>
        <tissue evidence="1">Shoot tissue taken approximately 20 cm above the soil surface</tissue>
    </source>
</reference>
<name>A0A0A9C7J2_ARUDO</name>
<dbReference type="AlphaFoldDB" id="A0A0A9C7J2"/>
<organism evidence="1">
    <name type="scientific">Arundo donax</name>
    <name type="common">Giant reed</name>
    <name type="synonym">Donax arundinaceus</name>
    <dbReference type="NCBI Taxonomy" id="35708"/>
    <lineage>
        <taxon>Eukaryota</taxon>
        <taxon>Viridiplantae</taxon>
        <taxon>Streptophyta</taxon>
        <taxon>Embryophyta</taxon>
        <taxon>Tracheophyta</taxon>
        <taxon>Spermatophyta</taxon>
        <taxon>Magnoliopsida</taxon>
        <taxon>Liliopsida</taxon>
        <taxon>Poales</taxon>
        <taxon>Poaceae</taxon>
        <taxon>PACMAD clade</taxon>
        <taxon>Arundinoideae</taxon>
        <taxon>Arundineae</taxon>
        <taxon>Arundo</taxon>
    </lineage>
</organism>
<dbReference type="EMBL" id="GBRH01225641">
    <property type="protein sequence ID" value="JAD72254.1"/>
    <property type="molecule type" value="Transcribed_RNA"/>
</dbReference>
<evidence type="ECO:0000313" key="1">
    <source>
        <dbReference type="EMBL" id="JAD72254.1"/>
    </source>
</evidence>